<feature type="transmembrane region" description="Helical" evidence="4">
    <location>
        <begin position="31"/>
        <end position="49"/>
    </location>
</feature>
<dbReference type="SMART" id="SM00342">
    <property type="entry name" value="HTH_ARAC"/>
    <property type="match status" value="1"/>
</dbReference>
<keyword evidence="4" id="KW-0472">Membrane</keyword>
<protein>
    <submittedName>
        <fullName evidence="6">Helix-turn-helix domain-containing protein</fullName>
    </submittedName>
</protein>
<dbReference type="RefSeq" id="WP_139698278.1">
    <property type="nucleotide sequence ID" value="NZ_CP074074.1"/>
</dbReference>
<feature type="transmembrane region" description="Helical" evidence="4">
    <location>
        <begin position="61"/>
        <end position="83"/>
    </location>
</feature>
<organism evidence="6 7">
    <name type="scientific">Allotamlana fucoidanivorans</name>
    <dbReference type="NCBI Taxonomy" id="2583814"/>
    <lineage>
        <taxon>Bacteria</taxon>
        <taxon>Pseudomonadati</taxon>
        <taxon>Bacteroidota</taxon>
        <taxon>Flavobacteriia</taxon>
        <taxon>Flavobacteriales</taxon>
        <taxon>Flavobacteriaceae</taxon>
        <taxon>Allotamlana</taxon>
    </lineage>
</organism>
<dbReference type="SUPFAM" id="SSF46689">
    <property type="entry name" value="Homeodomain-like"/>
    <property type="match status" value="1"/>
</dbReference>
<dbReference type="AlphaFoldDB" id="A0A5C4SH77"/>
<dbReference type="EMBL" id="VDCS01000012">
    <property type="protein sequence ID" value="TNJ42985.1"/>
    <property type="molecule type" value="Genomic_DNA"/>
</dbReference>
<sequence length="374" mass="43156">MEIVLNIGIVLSIFLGILLFSKKDKVLTDNLLAAWLFVIGIHLTGYFLFHKGYWEMYPHLIGVTAPLPFLYGPFLYLYVLYSIKNNSHLRKVDYLHFLPALLSYFLMFHFFFFYSTKKKVQVYKGTIDDYNGTLASIMLVGFIISGITYTILAYIKLVKREKVVQESFSDTTRINLKWLRYTIIGIGLFFLVGTIVSILREVIGFQFPFNADILFYSIIVGFIVFTGYSGIRQQDLFANTSIQEIELVKTESEYKNSSLKKDDATKIHDELLELMKEDKPYLNPKLTISELAQDLSTSTNHLSQVINQYEKVNFYDFVNKYRVEEFIENAQNNSEFSLLANAYDSGFNSKSTFNTAFKKIKSVTPSQYLSSLKS</sequence>
<dbReference type="InterPro" id="IPR009057">
    <property type="entry name" value="Homeodomain-like_sf"/>
</dbReference>
<reference evidence="6 7" key="1">
    <citation type="submission" date="2019-05" db="EMBL/GenBank/DDBJ databases">
        <title>Tamlana fucoidanivorans sp. nov., isolated from the surface of algae collected from Fujian province in China.</title>
        <authorList>
            <person name="Li J."/>
        </authorList>
    </citation>
    <scope>NUCLEOTIDE SEQUENCE [LARGE SCALE GENOMIC DNA]</scope>
    <source>
        <strain evidence="6 7">CW2-9</strain>
    </source>
</reference>
<feature type="transmembrane region" description="Helical" evidence="4">
    <location>
        <begin position="6"/>
        <end position="22"/>
    </location>
</feature>
<dbReference type="PANTHER" id="PTHR43280:SF29">
    <property type="entry name" value="ARAC-FAMILY TRANSCRIPTIONAL REGULATOR"/>
    <property type="match status" value="1"/>
</dbReference>
<gene>
    <name evidence="6" type="ORF">FGF67_13435</name>
</gene>
<keyword evidence="4" id="KW-0812">Transmembrane</keyword>
<evidence type="ECO:0000256" key="4">
    <source>
        <dbReference type="SAM" id="Phobius"/>
    </source>
</evidence>
<dbReference type="PROSITE" id="PS01124">
    <property type="entry name" value="HTH_ARAC_FAMILY_2"/>
    <property type="match status" value="1"/>
</dbReference>
<proteinExistence type="predicted"/>
<evidence type="ECO:0000313" key="7">
    <source>
        <dbReference type="Proteomes" id="UP000308713"/>
    </source>
</evidence>
<evidence type="ECO:0000256" key="1">
    <source>
        <dbReference type="ARBA" id="ARBA00023015"/>
    </source>
</evidence>
<keyword evidence="4" id="KW-1133">Transmembrane helix</keyword>
<evidence type="ECO:0000256" key="2">
    <source>
        <dbReference type="ARBA" id="ARBA00023125"/>
    </source>
</evidence>
<feature type="transmembrane region" description="Helical" evidence="4">
    <location>
        <begin position="213"/>
        <end position="231"/>
    </location>
</feature>
<dbReference type="OrthoDB" id="6283866at2"/>
<dbReference type="GO" id="GO:0003700">
    <property type="term" value="F:DNA-binding transcription factor activity"/>
    <property type="evidence" value="ECO:0007669"/>
    <property type="project" value="InterPro"/>
</dbReference>
<evidence type="ECO:0000259" key="5">
    <source>
        <dbReference type="PROSITE" id="PS01124"/>
    </source>
</evidence>
<evidence type="ECO:0000313" key="6">
    <source>
        <dbReference type="EMBL" id="TNJ42985.1"/>
    </source>
</evidence>
<dbReference type="InterPro" id="IPR018060">
    <property type="entry name" value="HTH_AraC"/>
</dbReference>
<name>A0A5C4SH77_9FLAO</name>
<dbReference type="Gene3D" id="1.10.10.60">
    <property type="entry name" value="Homeodomain-like"/>
    <property type="match status" value="2"/>
</dbReference>
<comment type="caution">
    <text evidence="6">The sequence shown here is derived from an EMBL/GenBank/DDBJ whole genome shotgun (WGS) entry which is preliminary data.</text>
</comment>
<dbReference type="Pfam" id="PF12833">
    <property type="entry name" value="HTH_18"/>
    <property type="match status" value="1"/>
</dbReference>
<evidence type="ECO:0000256" key="3">
    <source>
        <dbReference type="ARBA" id="ARBA00023163"/>
    </source>
</evidence>
<keyword evidence="7" id="KW-1185">Reference proteome</keyword>
<keyword evidence="3" id="KW-0804">Transcription</keyword>
<keyword evidence="2" id="KW-0238">DNA-binding</keyword>
<feature type="domain" description="HTH araC/xylS-type" evidence="5">
    <location>
        <begin position="269"/>
        <end position="371"/>
    </location>
</feature>
<dbReference type="Proteomes" id="UP000308713">
    <property type="component" value="Unassembled WGS sequence"/>
</dbReference>
<dbReference type="PANTHER" id="PTHR43280">
    <property type="entry name" value="ARAC-FAMILY TRANSCRIPTIONAL REGULATOR"/>
    <property type="match status" value="1"/>
</dbReference>
<dbReference type="GO" id="GO:0043565">
    <property type="term" value="F:sequence-specific DNA binding"/>
    <property type="evidence" value="ECO:0007669"/>
    <property type="project" value="InterPro"/>
</dbReference>
<keyword evidence="1" id="KW-0805">Transcription regulation</keyword>
<feature type="transmembrane region" description="Helical" evidence="4">
    <location>
        <begin position="134"/>
        <end position="157"/>
    </location>
</feature>
<feature type="transmembrane region" description="Helical" evidence="4">
    <location>
        <begin position="178"/>
        <end position="198"/>
    </location>
</feature>
<feature type="transmembrane region" description="Helical" evidence="4">
    <location>
        <begin position="95"/>
        <end position="114"/>
    </location>
</feature>
<accession>A0A5C4SH77</accession>